<proteinExistence type="predicted"/>
<dbReference type="EMBL" id="JAWRVG010000005">
    <property type="protein sequence ID" value="KAK4082310.1"/>
    <property type="molecule type" value="Genomic_DNA"/>
</dbReference>
<dbReference type="GO" id="GO:0016747">
    <property type="term" value="F:acyltransferase activity, transferring groups other than amino-acyl groups"/>
    <property type="evidence" value="ECO:0007669"/>
    <property type="project" value="InterPro"/>
</dbReference>
<accession>A0AAE1IL75</accession>
<feature type="compositionally biased region" description="Low complexity" evidence="1">
    <location>
        <begin position="1229"/>
        <end position="1241"/>
    </location>
</feature>
<feature type="region of interest" description="Disordered" evidence="1">
    <location>
        <begin position="1004"/>
        <end position="1075"/>
    </location>
</feature>
<dbReference type="CDD" id="cd04301">
    <property type="entry name" value="NAT_SF"/>
    <property type="match status" value="1"/>
</dbReference>
<sequence>MASVTIRPASPADAPAMAAVHYRAQEKYHGFYGAFFVHSPRDILTQATARAVQKAENVYLVAVDEEEEKVVGFVRYVVEEEKKGEEKQEEAAAAAVDVVSESEGDGPSLFGVKEHLKELWEEFNEKQVAMDGCYEKAADGKRHVYVNHLMVDPEYQRKGIGGKLLGAVLERSDTEKVPTFLMSSAESRGLYGKMGFEILGTWRVDNGEWAGRVVDVERGMGMGIVGREGGGKGLEEEFRGVGEVEDVMGSGHFAFAMAVYFNNARVGAPNPSPAPFWQVPGTASLASNTRKAQVRATPPLSPPGIRRASSQALQPSLSLVRPALCLSCPVLVANPPFEPPPPLPGPPAPQTSCECEAFAPIVAIAVRHSVEPDMTRPEPWISPLSSGSSRQDQAKDPAKRLHRFEKEYAGLLSIWRKSTNLSQDIDAAETVEIRLQELTNILSDESRRPLPHPCIQYASIKQIYVPIGKIATSSYNEWIIKEAVLFFATLIESEEEAFVENHTFSASLTNLLVRITGVNSARLGLDTESRVVELAFNITTKIRLDPEILPAWFKTQQDVNRPSDRAASVRDKFAGRTKRADFPLFYILMDYIHHEGKVGDFARTGLLYIIEAASSSESLEQWIVESDLSTLMATGLGALYSQLSRKLVIDHLPNNLPPILALSDYQHPTSNYEIVSSCSSEFQSHLETFLSHLLFWQDVLNHCKSVEVKSTLLEHFQVIFLQQLLYPSLLESSDIDGGSSVAVLTYLRRIIESLDHPDMINLILHYLLALPETVNSNGPPSGTAISAARQRKSMDLATMMAEKPDTTATPLLFNLVDLILACLRSRNQQTIYVTLQLVSAIVKRHHRYAVLTLLRTDMFPKNNINRTVGAHEQEIEYLMALAESVGGRGDFDETYESILKDTMARLESHPCSLRLVAPRLSQHNHKLPTIPDSLPGAPKDVREHTLRHDDLLLNSILDLMENFFINPVETNLSITDTIVDMAICGYMSIEGWLARSPGSYVYVEDERQSKSDEKKDAKSQQDGEGDEETQTETGADAETEIGDRSLADELGSQDDAYSVGGFSTFSDDTEDDRLDSMDQCRRRPKWTQDSLPRILIVLKRLCDQVEAFKQTVPRFDELLQQRREAFQTADSILDNPPPPPVLRTPPPRPSSSLDEVIRSVSPSRPTGLEGFAQRLLSELGTPSRSVTPRGRKNSTRTSGASTPFNVSDLLSPSPMPNTSKPLPDPNRIALSRSLSPSSAQSEAGGHQHRNSRQGSVVVQPADFAAVDQSILARMVALPGDHVTPVQLGLESKPTPDVPESLFSGDELSSLDGYDSSADRSEVATEPTVVTETTDNAEPTSENMVSVSHVITNVLIYQGFLLELASLMQVRAGLFNEVRFV</sequence>
<organism evidence="3 4">
    <name type="scientific">Trichoderma aggressivum f. europaeum</name>
    <dbReference type="NCBI Taxonomy" id="173218"/>
    <lineage>
        <taxon>Eukaryota</taxon>
        <taxon>Fungi</taxon>
        <taxon>Dikarya</taxon>
        <taxon>Ascomycota</taxon>
        <taxon>Pezizomycotina</taxon>
        <taxon>Sordariomycetes</taxon>
        <taxon>Hypocreomycetidae</taxon>
        <taxon>Hypocreales</taxon>
        <taxon>Hypocreaceae</taxon>
        <taxon>Trichoderma</taxon>
    </lineage>
</organism>
<dbReference type="Gene3D" id="3.40.630.30">
    <property type="match status" value="1"/>
</dbReference>
<dbReference type="GeneID" id="87916174"/>
<dbReference type="SUPFAM" id="SSF48371">
    <property type="entry name" value="ARM repeat"/>
    <property type="match status" value="1"/>
</dbReference>
<reference evidence="3" key="1">
    <citation type="submission" date="2023-11" db="EMBL/GenBank/DDBJ databases">
        <title>The genome sequences of three competitors of mushroom-forming fungi.</title>
        <authorList>
            <person name="Beijen E."/>
            <person name="Ohm R.A."/>
        </authorList>
    </citation>
    <scope>NUCLEOTIDE SEQUENCE</scope>
    <source>
        <strain evidence="3">CBS 100526</strain>
    </source>
</reference>
<dbReference type="PANTHER" id="PTHR21705:SF11">
    <property type="entry name" value="FHIP FAMILY PROTEIN CG3558"/>
    <property type="match status" value="1"/>
</dbReference>
<feature type="domain" description="N-acetyltransferase" evidence="2">
    <location>
        <begin position="4"/>
        <end position="215"/>
    </location>
</feature>
<name>A0AAE1IL75_9HYPO</name>
<evidence type="ECO:0000313" key="4">
    <source>
        <dbReference type="Proteomes" id="UP001273209"/>
    </source>
</evidence>
<dbReference type="InterPro" id="IPR019384">
    <property type="entry name" value="FHIP"/>
</dbReference>
<keyword evidence="4" id="KW-1185">Reference proteome</keyword>
<dbReference type="InterPro" id="IPR016024">
    <property type="entry name" value="ARM-type_fold"/>
</dbReference>
<dbReference type="Pfam" id="PF13673">
    <property type="entry name" value="Acetyltransf_10"/>
    <property type="match status" value="1"/>
</dbReference>
<dbReference type="SUPFAM" id="SSF55729">
    <property type="entry name" value="Acyl-CoA N-acyltransferases (Nat)"/>
    <property type="match status" value="1"/>
</dbReference>
<feature type="compositionally biased region" description="Acidic residues" evidence="1">
    <location>
        <begin position="1023"/>
        <end position="1040"/>
    </location>
</feature>
<protein>
    <recommendedName>
        <fullName evidence="2">N-acetyltransferase domain-containing protein</fullName>
    </recommendedName>
</protein>
<feature type="compositionally biased region" description="Pro residues" evidence="1">
    <location>
        <begin position="1135"/>
        <end position="1149"/>
    </location>
</feature>
<dbReference type="RefSeq" id="XP_062758978.1">
    <property type="nucleotide sequence ID" value="XM_062896269.1"/>
</dbReference>
<gene>
    <name evidence="3" type="ORF">Triagg1_2122</name>
</gene>
<feature type="compositionally biased region" description="Polar residues" evidence="1">
    <location>
        <begin position="1195"/>
        <end position="1220"/>
    </location>
</feature>
<comment type="caution">
    <text evidence="3">The sequence shown here is derived from an EMBL/GenBank/DDBJ whole genome shotgun (WGS) entry which is preliminary data.</text>
</comment>
<feature type="region of interest" description="Disordered" evidence="1">
    <location>
        <begin position="374"/>
        <end position="398"/>
    </location>
</feature>
<evidence type="ECO:0000256" key="1">
    <source>
        <dbReference type="SAM" id="MobiDB-lite"/>
    </source>
</evidence>
<feature type="compositionally biased region" description="Basic and acidic residues" evidence="1">
    <location>
        <begin position="1004"/>
        <end position="1021"/>
    </location>
</feature>
<dbReference type="Pfam" id="PF10257">
    <property type="entry name" value="RAI16-like"/>
    <property type="match status" value="1"/>
</dbReference>
<feature type="region of interest" description="Disordered" evidence="1">
    <location>
        <begin position="1304"/>
        <end position="1340"/>
    </location>
</feature>
<evidence type="ECO:0000259" key="2">
    <source>
        <dbReference type="PROSITE" id="PS51186"/>
    </source>
</evidence>
<feature type="region of interest" description="Disordered" evidence="1">
    <location>
        <begin position="1129"/>
        <end position="1256"/>
    </location>
</feature>
<evidence type="ECO:0000313" key="3">
    <source>
        <dbReference type="EMBL" id="KAK4082310.1"/>
    </source>
</evidence>
<feature type="compositionally biased region" description="Low complexity" evidence="1">
    <location>
        <begin position="1323"/>
        <end position="1333"/>
    </location>
</feature>
<dbReference type="PROSITE" id="PS51186">
    <property type="entry name" value="GNAT"/>
    <property type="match status" value="1"/>
</dbReference>
<dbReference type="Proteomes" id="UP001273209">
    <property type="component" value="Unassembled WGS sequence"/>
</dbReference>
<dbReference type="InterPro" id="IPR016181">
    <property type="entry name" value="Acyl_CoA_acyltransferase"/>
</dbReference>
<dbReference type="InterPro" id="IPR000182">
    <property type="entry name" value="GNAT_dom"/>
</dbReference>
<dbReference type="PANTHER" id="PTHR21705">
    <property type="entry name" value="RAI16 PROTEIN-RELATED"/>
    <property type="match status" value="1"/>
</dbReference>